<evidence type="ECO:0000313" key="1">
    <source>
        <dbReference type="EMBL" id="KAJ9589090.1"/>
    </source>
</evidence>
<reference evidence="1" key="2">
    <citation type="submission" date="2023-05" db="EMBL/GenBank/DDBJ databases">
        <authorList>
            <person name="Fouks B."/>
        </authorList>
    </citation>
    <scope>NUCLEOTIDE SEQUENCE</scope>
    <source>
        <strain evidence="1">Stay&amp;Tobe</strain>
        <tissue evidence="1">Testes</tissue>
    </source>
</reference>
<keyword evidence="2" id="KW-1185">Reference proteome</keyword>
<accession>A0AAD8EFY4</accession>
<comment type="caution">
    <text evidence="1">The sequence shown here is derived from an EMBL/GenBank/DDBJ whole genome shotgun (WGS) entry which is preliminary data.</text>
</comment>
<protein>
    <submittedName>
        <fullName evidence="1">Uncharacterized protein</fullName>
    </submittedName>
</protein>
<reference evidence="1" key="1">
    <citation type="journal article" date="2023" name="IScience">
        <title>Live-bearing cockroach genome reveals convergent evolutionary mechanisms linked to viviparity in insects and beyond.</title>
        <authorList>
            <person name="Fouks B."/>
            <person name="Harrison M.C."/>
            <person name="Mikhailova A.A."/>
            <person name="Marchal E."/>
            <person name="English S."/>
            <person name="Carruthers M."/>
            <person name="Jennings E.C."/>
            <person name="Chiamaka E.L."/>
            <person name="Frigard R.A."/>
            <person name="Pippel M."/>
            <person name="Attardo G.M."/>
            <person name="Benoit J.B."/>
            <person name="Bornberg-Bauer E."/>
            <person name="Tobe S.S."/>
        </authorList>
    </citation>
    <scope>NUCLEOTIDE SEQUENCE</scope>
    <source>
        <strain evidence="1">Stay&amp;Tobe</strain>
    </source>
</reference>
<proteinExistence type="predicted"/>
<dbReference type="EMBL" id="JASPKZ010005280">
    <property type="protein sequence ID" value="KAJ9589090.1"/>
    <property type="molecule type" value="Genomic_DNA"/>
</dbReference>
<feature type="non-terminal residue" evidence="1">
    <location>
        <position position="1"/>
    </location>
</feature>
<gene>
    <name evidence="1" type="ORF">L9F63_017619</name>
</gene>
<sequence>HCYGPYNHPHTRHACPSESKGSIIHSQICNFQYAVFYDCVFPLNSPEDN</sequence>
<dbReference type="Proteomes" id="UP001233999">
    <property type="component" value="Unassembled WGS sequence"/>
</dbReference>
<dbReference type="AlphaFoldDB" id="A0AAD8EFY4"/>
<evidence type="ECO:0000313" key="2">
    <source>
        <dbReference type="Proteomes" id="UP001233999"/>
    </source>
</evidence>
<name>A0AAD8EFY4_DIPPU</name>
<feature type="non-terminal residue" evidence="1">
    <location>
        <position position="49"/>
    </location>
</feature>
<organism evidence="1 2">
    <name type="scientific">Diploptera punctata</name>
    <name type="common">Pacific beetle cockroach</name>
    <dbReference type="NCBI Taxonomy" id="6984"/>
    <lineage>
        <taxon>Eukaryota</taxon>
        <taxon>Metazoa</taxon>
        <taxon>Ecdysozoa</taxon>
        <taxon>Arthropoda</taxon>
        <taxon>Hexapoda</taxon>
        <taxon>Insecta</taxon>
        <taxon>Pterygota</taxon>
        <taxon>Neoptera</taxon>
        <taxon>Polyneoptera</taxon>
        <taxon>Dictyoptera</taxon>
        <taxon>Blattodea</taxon>
        <taxon>Blaberoidea</taxon>
        <taxon>Blaberidae</taxon>
        <taxon>Diplopterinae</taxon>
        <taxon>Diploptera</taxon>
    </lineage>
</organism>